<dbReference type="Proteomes" id="UP001431532">
    <property type="component" value="Unassembled WGS sequence"/>
</dbReference>
<gene>
    <name evidence="1" type="ORF">QJ521_06480</name>
</gene>
<dbReference type="RefSeq" id="WP_282839632.1">
    <property type="nucleotide sequence ID" value="NZ_JASCXW010000020.1"/>
</dbReference>
<reference evidence="1" key="1">
    <citation type="submission" date="2023-05" db="EMBL/GenBank/DDBJ databases">
        <title>Mariniplasma microaerophilum sp. nov., a novel anaerobic mollicute isolated from terrestrial mud volcano, Taman Peninsula, Russia.</title>
        <authorList>
            <person name="Khomyakova M.A."/>
            <person name="Merkel A.Y."/>
            <person name="Slobodkin A.I."/>
        </authorList>
    </citation>
    <scope>NUCLEOTIDE SEQUENCE</scope>
    <source>
        <strain evidence="1">M4Ah</strain>
    </source>
</reference>
<organism evidence="1 2">
    <name type="scientific">Peloplasma aerotolerans</name>
    <dbReference type="NCBI Taxonomy" id="3044389"/>
    <lineage>
        <taxon>Bacteria</taxon>
        <taxon>Bacillati</taxon>
        <taxon>Mycoplasmatota</taxon>
        <taxon>Mollicutes</taxon>
        <taxon>Acholeplasmatales</taxon>
        <taxon>Acholeplasmataceae</taxon>
        <taxon>Peloplasma</taxon>
    </lineage>
</organism>
<sequence>MLRLYVIGELEVLLQKYSFELIEVYVDKLRSDDIDLQISLRVKNKNAGLDFFKDHYEVCFYLAGCNPEEVDNSIIRNEYNDFDLDVLLNMVESKLR</sequence>
<accession>A0AAW6U5L2</accession>
<dbReference type="EMBL" id="JASCXW010000020">
    <property type="protein sequence ID" value="MDI6453202.1"/>
    <property type="molecule type" value="Genomic_DNA"/>
</dbReference>
<keyword evidence="2" id="KW-1185">Reference proteome</keyword>
<dbReference type="AlphaFoldDB" id="A0AAW6U5L2"/>
<evidence type="ECO:0000313" key="1">
    <source>
        <dbReference type="EMBL" id="MDI6453202.1"/>
    </source>
</evidence>
<protein>
    <submittedName>
        <fullName evidence="1">Uncharacterized protein</fullName>
    </submittedName>
</protein>
<comment type="caution">
    <text evidence="1">The sequence shown here is derived from an EMBL/GenBank/DDBJ whole genome shotgun (WGS) entry which is preliminary data.</text>
</comment>
<proteinExistence type="predicted"/>
<name>A0AAW6U5L2_9MOLU</name>
<evidence type="ECO:0000313" key="2">
    <source>
        <dbReference type="Proteomes" id="UP001431532"/>
    </source>
</evidence>